<dbReference type="InterPro" id="IPR008984">
    <property type="entry name" value="SMAD_FHA_dom_sf"/>
</dbReference>
<organism evidence="5">
    <name type="scientific">Brachypodium distachyon</name>
    <name type="common">Purple false brome</name>
    <name type="synonym">Trachynia distachya</name>
    <dbReference type="NCBI Taxonomy" id="15368"/>
    <lineage>
        <taxon>Eukaryota</taxon>
        <taxon>Viridiplantae</taxon>
        <taxon>Streptophyta</taxon>
        <taxon>Embryophyta</taxon>
        <taxon>Tracheophyta</taxon>
        <taxon>Spermatophyta</taxon>
        <taxon>Magnoliopsida</taxon>
        <taxon>Liliopsida</taxon>
        <taxon>Poales</taxon>
        <taxon>Poaceae</taxon>
        <taxon>BOP clade</taxon>
        <taxon>Pooideae</taxon>
        <taxon>Stipodae</taxon>
        <taxon>Brachypodieae</taxon>
        <taxon>Brachypodium</taxon>
    </lineage>
</organism>
<protein>
    <recommendedName>
        <fullName evidence="4">FHA domain-containing protein</fullName>
    </recommendedName>
</protein>
<proteinExistence type="predicted"/>
<dbReference type="SUPFAM" id="SSF49879">
    <property type="entry name" value="SMAD/FHA domain"/>
    <property type="match status" value="1"/>
</dbReference>
<reference evidence="5" key="2">
    <citation type="submission" date="2017-06" db="EMBL/GenBank/DDBJ databases">
        <title>WGS assembly of Brachypodium distachyon.</title>
        <authorList>
            <consortium name="The International Brachypodium Initiative"/>
            <person name="Lucas S."/>
            <person name="Harmon-Smith M."/>
            <person name="Lail K."/>
            <person name="Tice H."/>
            <person name="Grimwood J."/>
            <person name="Bruce D."/>
            <person name="Barry K."/>
            <person name="Shu S."/>
            <person name="Lindquist E."/>
            <person name="Wang M."/>
            <person name="Pitluck S."/>
            <person name="Vogel J.P."/>
            <person name="Garvin D.F."/>
            <person name="Mockler T.C."/>
            <person name="Schmutz J."/>
            <person name="Rokhsar D."/>
            <person name="Bevan M.W."/>
        </authorList>
    </citation>
    <scope>NUCLEOTIDE SEQUENCE</scope>
    <source>
        <strain evidence="5">Bd21</strain>
    </source>
</reference>
<feature type="region of interest" description="Disordered" evidence="3">
    <location>
        <begin position="193"/>
        <end position="216"/>
    </location>
</feature>
<accession>A0A2K2D2G7</accession>
<evidence type="ECO:0000313" key="6">
    <source>
        <dbReference type="EnsemblPlants" id="PNT68484"/>
    </source>
</evidence>
<dbReference type="GO" id="GO:0060962">
    <property type="term" value="P:regulation of ribosomal protein gene transcription by RNA polymerase II"/>
    <property type="evidence" value="ECO:0007669"/>
    <property type="project" value="InterPro"/>
</dbReference>
<dbReference type="FunFam" id="2.60.200.20:FF:000014">
    <property type="entry name" value="FHA domain-containing protein FHA2"/>
    <property type="match status" value="1"/>
</dbReference>
<dbReference type="PANTHER" id="PTHR21712:SF29">
    <property type="entry name" value="PRE-RRNA-PROCESSING PROTEIN FHL1"/>
    <property type="match status" value="1"/>
</dbReference>
<dbReference type="AlphaFoldDB" id="A0A2K2D2G7"/>
<evidence type="ECO:0000313" key="5">
    <source>
        <dbReference type="EMBL" id="PNT68484.1"/>
    </source>
</evidence>
<comment type="subcellular location">
    <subcellularLocation>
        <location evidence="1">Nucleus</location>
    </subcellularLocation>
</comment>
<dbReference type="CDD" id="cd22701">
    <property type="entry name" value="FHA_FKH1-like"/>
    <property type="match status" value="1"/>
</dbReference>
<name>A0A2K2D2G7_BRADI</name>
<keyword evidence="7" id="KW-1185">Reference proteome</keyword>
<evidence type="ECO:0000313" key="7">
    <source>
        <dbReference type="Proteomes" id="UP000008810"/>
    </source>
</evidence>
<evidence type="ECO:0000256" key="1">
    <source>
        <dbReference type="ARBA" id="ARBA00004123"/>
    </source>
</evidence>
<dbReference type="Gene3D" id="2.60.200.20">
    <property type="match status" value="1"/>
</dbReference>
<evidence type="ECO:0000256" key="2">
    <source>
        <dbReference type="ARBA" id="ARBA00023242"/>
    </source>
</evidence>
<sequence>MIITTCILLSPLSTQRRVALHFFFPSNVDSAFHRCQIQCKKTAKSTAGAVAMPASGSKGSTDGEVKAGFAKLQGQDFEYYMQKYSIMLGRNSKESTVDLDLSSIGGGMNISRHHARIFYDFQRRCFALEVLGRNGCLVEGILHFPGSLPVKLESMDLIQIGDKKFYFLLPVRSIFASFAAAAARQAPAVLPPQILPRPSHIRNGGGGSGARGKMMKRSKNSPGWLDRYGAQPINVEVIGTQGESENRSDLGLKGGKDMDNKHILEMEEKEVMSSVGTVLSHLCGPGEWMPVRKLHTELMEQFGNVWHHGRVRKYLTAEEWPAVEAQGRPWYGLLGLLKKYPEHFVVNTDCKGQDISEFVSLVSLLS</sequence>
<dbReference type="GO" id="GO:0005634">
    <property type="term" value="C:nucleus"/>
    <property type="evidence" value="ECO:0007669"/>
    <property type="project" value="UniProtKB-SubCell"/>
</dbReference>
<dbReference type="EnsemblPlants" id="PNT68484">
    <property type="protein sequence ID" value="PNT68484"/>
    <property type="gene ID" value="BRADI_3g41067v3"/>
</dbReference>
<dbReference type="PROSITE" id="PS50006">
    <property type="entry name" value="FHA_DOMAIN"/>
    <property type="match status" value="1"/>
</dbReference>
<gene>
    <name evidence="6" type="primary">LOC100834216</name>
    <name evidence="5" type="ORF">BRADI_3g41067v3</name>
</gene>
<dbReference type="Pfam" id="PF00498">
    <property type="entry name" value="FHA"/>
    <property type="match status" value="1"/>
</dbReference>
<dbReference type="Gramene" id="PNT68484">
    <property type="protein sequence ID" value="PNT68484"/>
    <property type="gene ID" value="BRADI_3g41067v3"/>
</dbReference>
<dbReference type="OrthoDB" id="691130at2759"/>
<dbReference type="Proteomes" id="UP000008810">
    <property type="component" value="Chromosome 3"/>
</dbReference>
<dbReference type="EMBL" id="CM000882">
    <property type="protein sequence ID" value="PNT68484.1"/>
    <property type="molecule type" value="Genomic_DNA"/>
</dbReference>
<dbReference type="PANTHER" id="PTHR21712">
    <property type="entry name" value="PRE-RRNA-PROCESSING PROTEIN FHL1"/>
    <property type="match status" value="1"/>
</dbReference>
<dbReference type="ExpressionAtlas" id="A0A2K2D2G7">
    <property type="expression patterns" value="baseline"/>
</dbReference>
<keyword evidence="2" id="KW-0539">Nucleus</keyword>
<reference evidence="5 6" key="1">
    <citation type="journal article" date="2010" name="Nature">
        <title>Genome sequencing and analysis of the model grass Brachypodium distachyon.</title>
        <authorList>
            <consortium name="International Brachypodium Initiative"/>
        </authorList>
    </citation>
    <scope>NUCLEOTIDE SEQUENCE [LARGE SCALE GENOMIC DNA]</scope>
    <source>
        <strain evidence="5 6">Bd21</strain>
    </source>
</reference>
<reference evidence="6" key="3">
    <citation type="submission" date="2018-08" db="UniProtKB">
        <authorList>
            <consortium name="EnsemblPlants"/>
        </authorList>
    </citation>
    <scope>IDENTIFICATION</scope>
    <source>
        <strain evidence="6">cv. Bd21</strain>
    </source>
</reference>
<dbReference type="InterPro" id="IPR000253">
    <property type="entry name" value="FHA_dom"/>
</dbReference>
<evidence type="ECO:0000259" key="4">
    <source>
        <dbReference type="PROSITE" id="PS50006"/>
    </source>
</evidence>
<feature type="domain" description="FHA" evidence="4">
    <location>
        <begin position="86"/>
        <end position="143"/>
    </location>
</feature>
<evidence type="ECO:0000256" key="3">
    <source>
        <dbReference type="SAM" id="MobiDB-lite"/>
    </source>
</evidence>
<dbReference type="InterPro" id="IPR045178">
    <property type="entry name" value="Fhl1/FHA1"/>
</dbReference>
<dbReference type="SMART" id="SM00240">
    <property type="entry name" value="FHA"/>
    <property type="match status" value="1"/>
</dbReference>